<organism evidence="2 3">
    <name type="scientific">Mycolicibacterium sediminis</name>
    <dbReference type="NCBI Taxonomy" id="1286180"/>
    <lineage>
        <taxon>Bacteria</taxon>
        <taxon>Bacillati</taxon>
        <taxon>Actinomycetota</taxon>
        <taxon>Actinomycetes</taxon>
        <taxon>Mycobacteriales</taxon>
        <taxon>Mycobacteriaceae</taxon>
        <taxon>Mycolicibacterium</taxon>
    </lineage>
</organism>
<feature type="region of interest" description="Disordered" evidence="1">
    <location>
        <begin position="149"/>
        <end position="170"/>
    </location>
</feature>
<dbReference type="Proteomes" id="UP000467193">
    <property type="component" value="Chromosome"/>
</dbReference>
<dbReference type="KEGG" id="msei:MSEDJ_22190"/>
<dbReference type="Pfam" id="PF10117">
    <property type="entry name" value="McrBC"/>
    <property type="match status" value="1"/>
</dbReference>
<proteinExistence type="predicted"/>
<dbReference type="PANTHER" id="PTHR38733">
    <property type="entry name" value="PROTEIN MCRC"/>
    <property type="match status" value="1"/>
</dbReference>
<reference evidence="2 3" key="1">
    <citation type="journal article" date="2019" name="Emerg. Microbes Infect.">
        <title>Comprehensive subspecies identification of 175 nontuberculous mycobacteria species based on 7547 genomic profiles.</title>
        <authorList>
            <person name="Matsumoto Y."/>
            <person name="Kinjo T."/>
            <person name="Motooka D."/>
            <person name="Nabeya D."/>
            <person name="Jung N."/>
            <person name="Uechi K."/>
            <person name="Horii T."/>
            <person name="Iida T."/>
            <person name="Fujita J."/>
            <person name="Nakamura S."/>
        </authorList>
    </citation>
    <scope>NUCLEOTIDE SEQUENCE [LARGE SCALE GENOMIC DNA]</scope>
    <source>
        <strain evidence="2 3">JCM 17899</strain>
    </source>
</reference>
<dbReference type="PANTHER" id="PTHR38733:SF1">
    <property type="entry name" value="TYPE IV METHYL-DIRECTED RESTRICTION ENZYME ECOKMCRBC"/>
    <property type="match status" value="1"/>
</dbReference>
<dbReference type="InterPro" id="IPR019292">
    <property type="entry name" value="McrC"/>
</dbReference>
<evidence type="ECO:0000256" key="1">
    <source>
        <dbReference type="SAM" id="MobiDB-lite"/>
    </source>
</evidence>
<protein>
    <recommendedName>
        <fullName evidence="4">5-methylcytosine-specific restriction system specificity protein McrC</fullName>
    </recommendedName>
</protein>
<feature type="compositionally biased region" description="Basic and acidic residues" evidence="1">
    <location>
        <begin position="160"/>
        <end position="170"/>
    </location>
</feature>
<dbReference type="AlphaFoldDB" id="A0A7I7QP23"/>
<evidence type="ECO:0000313" key="2">
    <source>
        <dbReference type="EMBL" id="BBY28123.1"/>
    </source>
</evidence>
<dbReference type="PIRSF" id="PIRSF003109">
    <property type="entry name" value="McrC"/>
    <property type="match status" value="1"/>
</dbReference>
<dbReference type="EMBL" id="AP022588">
    <property type="protein sequence ID" value="BBY28123.1"/>
    <property type="molecule type" value="Genomic_DNA"/>
</dbReference>
<evidence type="ECO:0000313" key="3">
    <source>
        <dbReference type="Proteomes" id="UP000467193"/>
    </source>
</evidence>
<name>A0A7I7QP23_9MYCO</name>
<dbReference type="InterPro" id="IPR014407">
    <property type="entry name" value="McrC_bac"/>
</dbReference>
<keyword evidence="3" id="KW-1185">Reference proteome</keyword>
<dbReference type="RefSeq" id="WP_163796905.1">
    <property type="nucleotide sequence ID" value="NZ_AP022588.1"/>
</dbReference>
<dbReference type="GO" id="GO:0009307">
    <property type="term" value="P:DNA restriction-modification system"/>
    <property type="evidence" value="ECO:0007669"/>
    <property type="project" value="InterPro"/>
</dbReference>
<evidence type="ECO:0008006" key="4">
    <source>
        <dbReference type="Google" id="ProtNLM"/>
    </source>
</evidence>
<accession>A0A7I7QP23</accession>
<dbReference type="REBASE" id="374395">
    <property type="entry name" value="Mse17899McrBCP"/>
</dbReference>
<gene>
    <name evidence="2" type="ORF">MSEDJ_22190</name>
</gene>
<sequence>MVLSVGQGKTEIPIRSLWLLLIYASDLLSGLRSTERESLMADSHDADLIGAIADVLVTEVEHRLRQQLSFHYRSTSADLTRVRGRIDHLRTGTAHLLDQGRIACVFDELTVNSPRNRFVAATLRRAARLVESKEISRRCAAASFTMQRLGVSPQTPSRPELSKDRLGHHDSHDRRMLDAAHLVNDMAVPFHEHGSRSITKLLRDEGKYRKLFEKAVKGYFTYTLRPHGWTVHNPELHWQHGGTGNDHGLLPAMKTDVVLLDPTKQRRIVIEVKFKDALVNNYADNTTIHSGFLYQLYAYLKSQAGPADDVADHAEGVLLFVVANGRDPVNAVSTIQGHPIRFLSVDMTGTPSDIRNRWDLCLAEAGTTT</sequence>